<sequence length="217" mass="22784">MRTSFSIAAILVGTAVAAPTIPFVTTTAVIPLKDDGASAVDAASEVSRRQSANQACFVIGSKTLPKEVADIAANLASVVDCSSTVTTIAGVPDVRSGSTIYSTIDFSKSKQSGLEFALSQFATAEPLASTDLQKFQDMLNVYQATEAGIRSVGGSLAIKVPKFFLEMQVSRIQTAQGNPPTAPGLQVDHLRDKVLKNAPKEASNLLNQVKQLATQLN</sequence>
<dbReference type="EMBL" id="JBANMG010000002">
    <property type="protein sequence ID" value="KAK6957096.1"/>
    <property type="molecule type" value="Genomic_DNA"/>
</dbReference>
<name>A0AAX6MX44_9PEZI</name>
<evidence type="ECO:0000313" key="4">
    <source>
        <dbReference type="Proteomes" id="UP001369815"/>
    </source>
</evidence>
<proteinExistence type="predicted"/>
<protein>
    <recommendedName>
        <fullName evidence="2">DUF7143 domain-containing protein</fullName>
    </recommendedName>
</protein>
<evidence type="ECO:0000259" key="2">
    <source>
        <dbReference type="Pfam" id="PF23631"/>
    </source>
</evidence>
<dbReference type="Proteomes" id="UP001369815">
    <property type="component" value="Unassembled WGS sequence"/>
</dbReference>
<keyword evidence="4" id="KW-1185">Reference proteome</keyword>
<dbReference type="Pfam" id="PF23631">
    <property type="entry name" value="DUF7143"/>
    <property type="match status" value="1"/>
</dbReference>
<feature type="domain" description="DUF7143" evidence="2">
    <location>
        <begin position="58"/>
        <end position="216"/>
    </location>
</feature>
<comment type="caution">
    <text evidence="3">The sequence shown here is derived from an EMBL/GenBank/DDBJ whole genome shotgun (WGS) entry which is preliminary data.</text>
</comment>
<dbReference type="AlphaFoldDB" id="A0AAX6MX44"/>
<dbReference type="PANTHER" id="PTHR37592">
    <property type="match status" value="1"/>
</dbReference>
<reference evidence="3 4" key="1">
    <citation type="journal article" date="2024" name="Front Chem Biol">
        <title>Unveiling the potential of Daldinia eschscholtzii MFLUCC 19-0629 through bioactivity and bioinformatics studies for enhanced sustainable agriculture production.</title>
        <authorList>
            <person name="Brooks S."/>
            <person name="Weaver J.A."/>
            <person name="Klomchit A."/>
            <person name="Alharthi S.A."/>
            <person name="Onlamun T."/>
            <person name="Nurani R."/>
            <person name="Vong T.K."/>
            <person name="Alberti F."/>
            <person name="Greco C."/>
        </authorList>
    </citation>
    <scope>NUCLEOTIDE SEQUENCE [LARGE SCALE GENOMIC DNA]</scope>
    <source>
        <strain evidence="3">MFLUCC 19-0629</strain>
    </source>
</reference>
<dbReference type="InterPro" id="IPR055567">
    <property type="entry name" value="DUF7143"/>
</dbReference>
<keyword evidence="1" id="KW-0732">Signal</keyword>
<feature type="signal peptide" evidence="1">
    <location>
        <begin position="1"/>
        <end position="17"/>
    </location>
</feature>
<evidence type="ECO:0000256" key="1">
    <source>
        <dbReference type="SAM" id="SignalP"/>
    </source>
</evidence>
<gene>
    <name evidence="3" type="ORF">Daesc_002381</name>
</gene>
<accession>A0AAX6MX44</accession>
<evidence type="ECO:0000313" key="3">
    <source>
        <dbReference type="EMBL" id="KAK6957096.1"/>
    </source>
</evidence>
<organism evidence="3 4">
    <name type="scientific">Daldinia eschscholtzii</name>
    <dbReference type="NCBI Taxonomy" id="292717"/>
    <lineage>
        <taxon>Eukaryota</taxon>
        <taxon>Fungi</taxon>
        <taxon>Dikarya</taxon>
        <taxon>Ascomycota</taxon>
        <taxon>Pezizomycotina</taxon>
        <taxon>Sordariomycetes</taxon>
        <taxon>Xylariomycetidae</taxon>
        <taxon>Xylariales</taxon>
        <taxon>Hypoxylaceae</taxon>
        <taxon>Daldinia</taxon>
    </lineage>
</organism>
<feature type="chain" id="PRO_5043623906" description="DUF7143 domain-containing protein" evidence="1">
    <location>
        <begin position="18"/>
        <end position="217"/>
    </location>
</feature>
<dbReference type="PANTHER" id="PTHR37592:SF1">
    <property type="match status" value="1"/>
</dbReference>